<dbReference type="InterPro" id="IPR010917">
    <property type="entry name" value="TonB_rcpt_CS"/>
</dbReference>
<dbReference type="EMBL" id="CP000248">
    <property type="protein sequence ID" value="ABD27582.1"/>
    <property type="molecule type" value="Genomic_DNA"/>
</dbReference>
<dbReference type="GO" id="GO:0009279">
    <property type="term" value="C:cell outer membrane"/>
    <property type="evidence" value="ECO:0007669"/>
    <property type="project" value="UniProtKB-SubCell"/>
</dbReference>
<dbReference type="InterPro" id="IPR039426">
    <property type="entry name" value="TonB-dep_rcpt-like"/>
</dbReference>
<keyword evidence="18" id="KW-0675">Receptor</keyword>
<evidence type="ECO:0000256" key="13">
    <source>
        <dbReference type="PROSITE-ProRule" id="PRU10144"/>
    </source>
</evidence>
<protein>
    <submittedName>
        <fullName evidence="18">TonB-dependent receptor</fullName>
    </submittedName>
</protein>
<evidence type="ECO:0000256" key="14">
    <source>
        <dbReference type="RuleBase" id="RU003357"/>
    </source>
</evidence>
<dbReference type="InterPro" id="IPR036942">
    <property type="entry name" value="Beta-barrel_TonB_sf"/>
</dbReference>
<evidence type="ECO:0000256" key="7">
    <source>
        <dbReference type="ARBA" id="ARBA00023004"/>
    </source>
</evidence>
<dbReference type="SUPFAM" id="SSF56935">
    <property type="entry name" value="Porins"/>
    <property type="match status" value="1"/>
</dbReference>
<feature type="signal peptide" evidence="15">
    <location>
        <begin position="1"/>
        <end position="26"/>
    </location>
</feature>
<comment type="similarity">
    <text evidence="12 14">Belongs to the TonB-dependent receptor family.</text>
</comment>
<keyword evidence="11 12" id="KW-0998">Cell outer membrane</keyword>
<dbReference type="PANTHER" id="PTHR32552">
    <property type="entry name" value="FERRICHROME IRON RECEPTOR-RELATED"/>
    <property type="match status" value="1"/>
</dbReference>
<feature type="short sequence motif" description="TonB C-terminal box" evidence="13">
    <location>
        <begin position="758"/>
        <end position="775"/>
    </location>
</feature>
<proteinExistence type="inferred from homology"/>
<evidence type="ECO:0000256" key="12">
    <source>
        <dbReference type="PROSITE-ProRule" id="PRU01360"/>
    </source>
</evidence>
<keyword evidence="8" id="KW-0406">Ion transport</keyword>
<dbReference type="Gene3D" id="2.40.170.20">
    <property type="entry name" value="TonB-dependent receptor, beta-barrel domain"/>
    <property type="match status" value="1"/>
</dbReference>
<evidence type="ECO:0000256" key="3">
    <source>
        <dbReference type="ARBA" id="ARBA00022452"/>
    </source>
</evidence>
<evidence type="ECO:0000256" key="4">
    <source>
        <dbReference type="ARBA" id="ARBA00022496"/>
    </source>
</evidence>
<dbReference type="KEGG" id="nar:Saro_3147"/>
<keyword evidence="9 14" id="KW-0798">TonB box</keyword>
<keyword evidence="5 12" id="KW-0812">Transmembrane</keyword>
<dbReference type="InterPro" id="IPR000531">
    <property type="entry name" value="Beta-barrel_TonB"/>
</dbReference>
<dbReference type="PROSITE" id="PS01156">
    <property type="entry name" value="TONB_DEPENDENT_REC_2"/>
    <property type="match status" value="1"/>
</dbReference>
<name>Q2G3J1_NOVAD</name>
<dbReference type="HOGENOM" id="CLU_008287_15_0_5"/>
<evidence type="ECO:0000256" key="6">
    <source>
        <dbReference type="ARBA" id="ARBA00022729"/>
    </source>
</evidence>
<keyword evidence="7" id="KW-0408">Iron</keyword>
<comment type="subcellular location">
    <subcellularLocation>
        <location evidence="1 12">Cell outer membrane</location>
        <topology evidence="1 12">Multi-pass membrane protein</topology>
    </subcellularLocation>
</comment>
<sequence length="775" mass="83685">MTRMSTRAVLAASAALFALPAVPAIAQEAPADETTASNEITVIARRREERLLDVPIAISALSTEALDKAGAKDLSGVQGAIPNVNIVQGRGSASSANFYIRGIGQPDALQTFDPAVGVYVDGVYLSRIQGALLNLFDVQRVEVLRGPQGTLYGKNTIGGAVNVVSKKPDLNDLRGEASITYGRFDEVTAKGYVSAPLVADKLALSVAGVYDDRDGIVTDPATGRKYNDRNNLSGRAILRAQPTDTVEVLISGDYTRQRNSLTMGQATAPLIGFDYNADFSAVTPFVIAPAATGEWDYKASSSFAGDKGQKLDHWGVSGTINVDLSDTLQLVSISAYRKLKTDFFVDIDATTAEVGDVFVGTRQHQFSQELQLKLDADKLKGVLGVYYLNEHVTSHQEAYADSYLRYVGTPLNFLRTIDDEQDTKSYAAFGQLTYDFTDAVSLTGGLRYTRETKEYFRTTTATTSSPIFPALVIKGTFTFPTNLPAPYNTLDSVTYEAWTPSATLSYKPSRNTMLYGSVSRGFKSGGFNGRVNGLGDVTQVVDGTTVVVPTFKPETVWTYEVGAKGSFLDGRVNISGAAFYSDYANFQARVGGGNTGINGGSFPVLNAGKLRIQGFEFDVNVRPADPVTLFASVGYLDADYKEFNDGRRAPAFSCNPTGAKVTCKPAFAPPLTLRAGGEYRVPLGDATLSLGGDVRFVDKHYLSVDNRPGLTEDGYLIGNLYAQVDFDKFYLRGAVRNVGNTLYKTDGQEFSSVGNIQTVYYGDPRTWNVTLGVRF</sequence>
<dbReference type="PANTHER" id="PTHR32552:SF81">
    <property type="entry name" value="TONB-DEPENDENT OUTER MEMBRANE RECEPTOR"/>
    <property type="match status" value="1"/>
</dbReference>
<evidence type="ECO:0000256" key="1">
    <source>
        <dbReference type="ARBA" id="ARBA00004571"/>
    </source>
</evidence>
<keyword evidence="3 12" id="KW-1134">Transmembrane beta strand</keyword>
<evidence type="ECO:0000256" key="11">
    <source>
        <dbReference type="ARBA" id="ARBA00023237"/>
    </source>
</evidence>
<dbReference type="Pfam" id="PF07715">
    <property type="entry name" value="Plug"/>
    <property type="match status" value="1"/>
</dbReference>
<keyword evidence="2 12" id="KW-0813">Transport</keyword>
<keyword evidence="6 15" id="KW-0732">Signal</keyword>
<evidence type="ECO:0000313" key="18">
    <source>
        <dbReference type="EMBL" id="ABD27582.1"/>
    </source>
</evidence>
<dbReference type="Pfam" id="PF00593">
    <property type="entry name" value="TonB_dep_Rec_b-barrel"/>
    <property type="match status" value="1"/>
</dbReference>
<dbReference type="STRING" id="279238.Saro_3147"/>
<evidence type="ECO:0000256" key="9">
    <source>
        <dbReference type="ARBA" id="ARBA00023077"/>
    </source>
</evidence>
<feature type="domain" description="TonB-dependent receptor-like beta-barrel" evidence="16">
    <location>
        <begin position="272"/>
        <end position="738"/>
    </location>
</feature>
<dbReference type="AlphaFoldDB" id="Q2G3J1"/>
<evidence type="ECO:0000256" key="5">
    <source>
        <dbReference type="ARBA" id="ARBA00022692"/>
    </source>
</evidence>
<dbReference type="GO" id="GO:0006826">
    <property type="term" value="P:iron ion transport"/>
    <property type="evidence" value="ECO:0007669"/>
    <property type="project" value="UniProtKB-KW"/>
</dbReference>
<evidence type="ECO:0000256" key="2">
    <source>
        <dbReference type="ARBA" id="ARBA00022448"/>
    </source>
</evidence>
<dbReference type="RefSeq" id="WP_011446786.1">
    <property type="nucleotide sequence ID" value="NC_007794.1"/>
</dbReference>
<evidence type="ECO:0000313" key="19">
    <source>
        <dbReference type="Proteomes" id="UP000009134"/>
    </source>
</evidence>
<evidence type="ECO:0000256" key="8">
    <source>
        <dbReference type="ARBA" id="ARBA00023065"/>
    </source>
</evidence>
<keyword evidence="19" id="KW-1185">Reference proteome</keyword>
<dbReference type="eggNOG" id="COG4774">
    <property type="taxonomic scope" value="Bacteria"/>
</dbReference>
<evidence type="ECO:0000256" key="10">
    <source>
        <dbReference type="ARBA" id="ARBA00023136"/>
    </source>
</evidence>
<keyword evidence="10 12" id="KW-0472">Membrane</keyword>
<dbReference type="InterPro" id="IPR012910">
    <property type="entry name" value="Plug_dom"/>
</dbReference>
<feature type="chain" id="PRO_5004207720" evidence="15">
    <location>
        <begin position="27"/>
        <end position="775"/>
    </location>
</feature>
<dbReference type="PROSITE" id="PS52016">
    <property type="entry name" value="TONB_DEPENDENT_REC_3"/>
    <property type="match status" value="1"/>
</dbReference>
<keyword evidence="4" id="KW-0410">Iron transport</keyword>
<evidence type="ECO:0000256" key="15">
    <source>
        <dbReference type="SAM" id="SignalP"/>
    </source>
</evidence>
<organism evidence="18 19">
    <name type="scientific">Novosphingobium aromaticivorans (strain ATCC 700278 / DSM 12444 / CCUG 56034 / CIP 105152 / NBRC 16084 / F199)</name>
    <dbReference type="NCBI Taxonomy" id="279238"/>
    <lineage>
        <taxon>Bacteria</taxon>
        <taxon>Pseudomonadati</taxon>
        <taxon>Pseudomonadota</taxon>
        <taxon>Alphaproteobacteria</taxon>
        <taxon>Sphingomonadales</taxon>
        <taxon>Sphingomonadaceae</taxon>
        <taxon>Novosphingobium</taxon>
    </lineage>
</organism>
<dbReference type="CDD" id="cd01347">
    <property type="entry name" value="ligand_gated_channel"/>
    <property type="match status" value="1"/>
</dbReference>
<gene>
    <name evidence="18" type="ordered locus">Saro_3147</name>
</gene>
<feature type="domain" description="TonB-dependent receptor plug" evidence="17">
    <location>
        <begin position="51"/>
        <end position="160"/>
    </location>
</feature>
<evidence type="ECO:0000259" key="16">
    <source>
        <dbReference type="Pfam" id="PF00593"/>
    </source>
</evidence>
<dbReference type="Proteomes" id="UP000009134">
    <property type="component" value="Chromosome"/>
</dbReference>
<reference evidence="19" key="1">
    <citation type="submission" date="2006-01" db="EMBL/GenBank/DDBJ databases">
        <title>Complete sequence of Novosphingobium aromaticivorans DSM 12444.</title>
        <authorList>
            <consortium name="US DOE Joint Genome Institute"/>
            <person name="Copeland A."/>
            <person name="Lucas S."/>
            <person name="Lapidus A."/>
            <person name="Barry K."/>
            <person name="Detter J.C."/>
            <person name="Glavina T."/>
            <person name="Hammon N."/>
            <person name="Israni S."/>
            <person name="Pitluck S."/>
            <person name="Chain P."/>
            <person name="Malfatti S."/>
            <person name="Shin M."/>
            <person name="Vergez L."/>
            <person name="Schmutz J."/>
            <person name="Larimer F."/>
            <person name="Land M."/>
            <person name="Kyrpides N."/>
            <person name="Ivanova N."/>
            <person name="Fredrickson J."/>
            <person name="Balkwill D."/>
            <person name="Romine M.F."/>
            <person name="Richardson P."/>
        </authorList>
    </citation>
    <scope>NUCLEOTIDE SEQUENCE [LARGE SCALE GENOMIC DNA]</scope>
    <source>
        <strain evidence="19">ATCC 700278 / DSM 12444 / CCUG 56034 / CIP 105152 / NBRC 16084 / F199</strain>
    </source>
</reference>
<evidence type="ECO:0000259" key="17">
    <source>
        <dbReference type="Pfam" id="PF07715"/>
    </source>
</evidence>
<accession>Q2G3J1</accession>